<feature type="transmembrane region" description="Helical" evidence="1">
    <location>
        <begin position="189"/>
        <end position="206"/>
    </location>
</feature>
<evidence type="ECO:0000313" key="3">
    <source>
        <dbReference type="Proteomes" id="UP000235672"/>
    </source>
</evidence>
<keyword evidence="1" id="KW-0472">Membrane</keyword>
<keyword evidence="1" id="KW-1133">Transmembrane helix</keyword>
<dbReference type="Proteomes" id="UP000235672">
    <property type="component" value="Unassembled WGS sequence"/>
</dbReference>
<dbReference type="EMBL" id="KZ613485">
    <property type="protein sequence ID" value="PMD20361.1"/>
    <property type="molecule type" value="Genomic_DNA"/>
</dbReference>
<accession>A0A2J6Q258</accession>
<evidence type="ECO:0000256" key="1">
    <source>
        <dbReference type="SAM" id="Phobius"/>
    </source>
</evidence>
<feature type="transmembrane region" description="Helical" evidence="1">
    <location>
        <begin position="218"/>
        <end position="238"/>
    </location>
</feature>
<feature type="transmembrane region" description="Helical" evidence="1">
    <location>
        <begin position="34"/>
        <end position="52"/>
    </location>
</feature>
<keyword evidence="1" id="KW-0812">Transmembrane</keyword>
<keyword evidence="3" id="KW-1185">Reference proteome</keyword>
<name>A0A2J6Q258_9HELO</name>
<feature type="transmembrane region" description="Helical" evidence="1">
    <location>
        <begin position="335"/>
        <end position="352"/>
    </location>
</feature>
<protein>
    <submittedName>
        <fullName evidence="2">Uncharacterized protein</fullName>
    </submittedName>
</protein>
<feature type="transmembrane region" description="Helical" evidence="1">
    <location>
        <begin position="163"/>
        <end position="183"/>
    </location>
</feature>
<gene>
    <name evidence="2" type="ORF">NA56DRAFT_704697</name>
</gene>
<sequence length="482" mass="53882">MVNITEELVHGYINFTHTSHLTPYYPPANLPTPWPLLVCSVLVSLIISCFNFKAALTSIGNLTNGVRTVRDHPKSPWARMKAHPVGEHELESLQRPKTNEPPPPYISAENYDNSDFAIPANDDFSSYPPEEPLEATPPPRIIEPSKEETWDVSPRRKVLDIAFILYSTYRAVVAFTIELLGLLDKRTPSAAPSNLLLILVSIQILLSNISFPRQIRLLLTIDTLLIALAFTTAAYAPLSNHRSGSNSYFPLSTSGSAYPSYGELNITGGACATYASNCRQQSSHWIEVGCGNWTRIIDYEDNDDDDNPTTGFFYPYATSGDINTSMNPLNIVERVIFVFGTIWLLSSAWQIYEIRYIIWPRSRNRQKPKRGECANAMLGMMTLFGIMGAFVACLMSIGGHMSQALGTHHSVFIDSFGPMVSTNQTYGMDSYGYNNTISTQYWGNSTSWSDCFVVENPNSGNGWWSEWVEQNRGRLWRIPAGV</sequence>
<dbReference type="OrthoDB" id="3517272at2759"/>
<reference evidence="2 3" key="1">
    <citation type="submission" date="2016-05" db="EMBL/GenBank/DDBJ databases">
        <title>A degradative enzymes factory behind the ericoid mycorrhizal symbiosis.</title>
        <authorList>
            <consortium name="DOE Joint Genome Institute"/>
            <person name="Martino E."/>
            <person name="Morin E."/>
            <person name="Grelet G."/>
            <person name="Kuo A."/>
            <person name="Kohler A."/>
            <person name="Daghino S."/>
            <person name="Barry K."/>
            <person name="Choi C."/>
            <person name="Cichocki N."/>
            <person name="Clum A."/>
            <person name="Copeland A."/>
            <person name="Hainaut M."/>
            <person name="Haridas S."/>
            <person name="Labutti K."/>
            <person name="Lindquist E."/>
            <person name="Lipzen A."/>
            <person name="Khouja H.-R."/>
            <person name="Murat C."/>
            <person name="Ohm R."/>
            <person name="Olson A."/>
            <person name="Spatafora J."/>
            <person name="Veneault-Fourrey C."/>
            <person name="Henrissat B."/>
            <person name="Grigoriev I."/>
            <person name="Martin F."/>
            <person name="Perotto S."/>
        </authorList>
    </citation>
    <scope>NUCLEOTIDE SEQUENCE [LARGE SCALE GENOMIC DNA]</scope>
    <source>
        <strain evidence="2 3">UAMH 7357</strain>
    </source>
</reference>
<dbReference type="AlphaFoldDB" id="A0A2J6Q258"/>
<evidence type="ECO:0000313" key="2">
    <source>
        <dbReference type="EMBL" id="PMD20361.1"/>
    </source>
</evidence>
<feature type="transmembrane region" description="Helical" evidence="1">
    <location>
        <begin position="373"/>
        <end position="397"/>
    </location>
</feature>
<organism evidence="2 3">
    <name type="scientific">Hyaloscypha hepaticicola</name>
    <dbReference type="NCBI Taxonomy" id="2082293"/>
    <lineage>
        <taxon>Eukaryota</taxon>
        <taxon>Fungi</taxon>
        <taxon>Dikarya</taxon>
        <taxon>Ascomycota</taxon>
        <taxon>Pezizomycotina</taxon>
        <taxon>Leotiomycetes</taxon>
        <taxon>Helotiales</taxon>
        <taxon>Hyaloscyphaceae</taxon>
        <taxon>Hyaloscypha</taxon>
    </lineage>
</organism>
<proteinExistence type="predicted"/>